<protein>
    <submittedName>
        <fullName evidence="2">ABC transporter substrate-binding protein</fullName>
    </submittedName>
</protein>
<dbReference type="Pfam" id="PF00496">
    <property type="entry name" value="SBP_bac_5"/>
    <property type="match status" value="1"/>
</dbReference>
<dbReference type="PANTHER" id="PTHR30290">
    <property type="entry name" value="PERIPLASMIC BINDING COMPONENT OF ABC TRANSPORTER"/>
    <property type="match status" value="1"/>
</dbReference>
<accession>A0ABW1CVT0</accession>
<name>A0ABW1CVT0_9ACTN</name>
<dbReference type="InterPro" id="IPR030678">
    <property type="entry name" value="Peptide/Ni-bd"/>
</dbReference>
<comment type="caution">
    <text evidence="2">The sequence shown here is derived from an EMBL/GenBank/DDBJ whole genome shotgun (WGS) entry which is preliminary data.</text>
</comment>
<sequence length="530" mass="57280">MRHPRGVIAVAVAAALALSGCGGGGGGSSSSGDSGSTTLSWAIASAPRAIDMYGDFSANANVVGSLVNEPLVTLKNLKLEPSLAASWKATSPTTYVYTLREGVKFSDGNPVTAEDVAYSFNRHLTEDSTSQSVSHLKTLKEASVTGGNEVTVKLVKPDATWVYDPMFAPVVEKAVVEKAGDQYGAPGGTVVGTGPYKVESFSASDGIVLKRNENYWGPKPPFEEVHFTYVADPNSLSLALRSGDVDGSFGLPLSKVAQFDKLPGVTLTEGDALATASLMMDLDTPPFDDIHVRKAFAYAWDAPTFAKTVLGGHATPANAIASPGFWANLADQAKVDEIYKSIPSYSFDMQAAARELAQSKTPQGFSTSISYPDSRPELGQALQVLAEKLKQLKITLTVKEIPYSQWVTLISSHKDLKIQIAQWNPDYPDPSDLILSQYPSSHAVKNQYNLSNYRDDTVDKLIDKELASTDDAERIETMTSILKKVAEDVPNVNLYWPKTIMAVREPYKYQNYNGMYASELWVYNLAKAAS</sequence>
<proteinExistence type="predicted"/>
<dbReference type="SUPFAM" id="SSF53850">
    <property type="entry name" value="Periplasmic binding protein-like II"/>
    <property type="match status" value="1"/>
</dbReference>
<dbReference type="PIRSF" id="PIRSF002741">
    <property type="entry name" value="MppA"/>
    <property type="match status" value="1"/>
</dbReference>
<organism evidence="2 3">
    <name type="scientific">Nonomuraea insulae</name>
    <dbReference type="NCBI Taxonomy" id="1616787"/>
    <lineage>
        <taxon>Bacteria</taxon>
        <taxon>Bacillati</taxon>
        <taxon>Actinomycetota</taxon>
        <taxon>Actinomycetes</taxon>
        <taxon>Streptosporangiales</taxon>
        <taxon>Streptosporangiaceae</taxon>
        <taxon>Nonomuraea</taxon>
    </lineage>
</organism>
<keyword evidence="3" id="KW-1185">Reference proteome</keyword>
<reference evidence="3" key="1">
    <citation type="journal article" date="2019" name="Int. J. Syst. Evol. Microbiol.">
        <title>The Global Catalogue of Microorganisms (GCM) 10K type strain sequencing project: providing services to taxonomists for standard genome sequencing and annotation.</title>
        <authorList>
            <consortium name="The Broad Institute Genomics Platform"/>
            <consortium name="The Broad Institute Genome Sequencing Center for Infectious Disease"/>
            <person name="Wu L."/>
            <person name="Ma J."/>
        </authorList>
    </citation>
    <scope>NUCLEOTIDE SEQUENCE [LARGE SCALE GENOMIC DNA]</scope>
    <source>
        <strain evidence="3">CCUG 53903</strain>
    </source>
</reference>
<dbReference type="InterPro" id="IPR000914">
    <property type="entry name" value="SBP_5_dom"/>
</dbReference>
<dbReference type="InterPro" id="IPR039424">
    <property type="entry name" value="SBP_5"/>
</dbReference>
<gene>
    <name evidence="2" type="ORF">ACFPZ3_35865</name>
</gene>
<dbReference type="Proteomes" id="UP001596058">
    <property type="component" value="Unassembled WGS sequence"/>
</dbReference>
<dbReference type="CDD" id="cd00995">
    <property type="entry name" value="PBP2_NikA_DppA_OppA_like"/>
    <property type="match status" value="1"/>
</dbReference>
<dbReference type="Gene3D" id="3.10.105.10">
    <property type="entry name" value="Dipeptide-binding Protein, Domain 3"/>
    <property type="match status" value="1"/>
</dbReference>
<dbReference type="PROSITE" id="PS51257">
    <property type="entry name" value="PROKAR_LIPOPROTEIN"/>
    <property type="match status" value="1"/>
</dbReference>
<evidence type="ECO:0000313" key="2">
    <source>
        <dbReference type="EMBL" id="MFC5829272.1"/>
    </source>
</evidence>
<dbReference type="EMBL" id="JBHSPA010000045">
    <property type="protein sequence ID" value="MFC5829272.1"/>
    <property type="molecule type" value="Genomic_DNA"/>
</dbReference>
<dbReference type="RefSeq" id="WP_379518761.1">
    <property type="nucleotide sequence ID" value="NZ_JBHSPA010000045.1"/>
</dbReference>
<feature type="domain" description="Solute-binding protein family 5" evidence="1">
    <location>
        <begin position="78"/>
        <end position="441"/>
    </location>
</feature>
<evidence type="ECO:0000259" key="1">
    <source>
        <dbReference type="Pfam" id="PF00496"/>
    </source>
</evidence>
<dbReference type="Gene3D" id="3.40.190.10">
    <property type="entry name" value="Periplasmic binding protein-like II"/>
    <property type="match status" value="1"/>
</dbReference>
<evidence type="ECO:0000313" key="3">
    <source>
        <dbReference type="Proteomes" id="UP001596058"/>
    </source>
</evidence>